<evidence type="ECO:0000256" key="8">
    <source>
        <dbReference type="ARBA" id="ARBA00023136"/>
    </source>
</evidence>
<dbReference type="Pfam" id="PF07730">
    <property type="entry name" value="HisKA_3"/>
    <property type="match status" value="1"/>
</dbReference>
<dbReference type="InterPro" id="IPR050482">
    <property type="entry name" value="Sensor_HK_TwoCompSys"/>
</dbReference>
<evidence type="ECO:0000256" key="6">
    <source>
        <dbReference type="ARBA" id="ARBA00022989"/>
    </source>
</evidence>
<dbReference type="EMBL" id="CP024915">
    <property type="protein sequence ID" value="AUZ89354.1"/>
    <property type="molecule type" value="Genomic_DNA"/>
</dbReference>
<keyword evidence="2" id="KW-1003">Cell membrane</keyword>
<evidence type="ECO:0000256" key="4">
    <source>
        <dbReference type="ARBA" id="ARBA00022692"/>
    </source>
</evidence>
<dbReference type="AlphaFoldDB" id="A0A2L0UJC7"/>
<evidence type="ECO:0000256" key="1">
    <source>
        <dbReference type="ARBA" id="ARBA00004651"/>
    </source>
</evidence>
<accession>A0A2L0UJC7</accession>
<keyword evidence="3" id="KW-0808">Transferase</keyword>
<sequence length="468" mass="51564">MLRPGRADDDGTRAPGVVERREVQSAVARFLTVGFLALVLVATPVAFWIRAEAERHALMNARDMTQRLADNVVGPLITRELLARDPVALERLDRRLAPWLANGNVTRIKVWDEQGRVVYSDAESLIGRDFEQEEWARLLLDGGPATATLESQTGEENEFEDGSGELVEVYVRSTSQTGDPMIFETYSSGEAVRREQYAVLMGMIPPTLLSLAVLQLAQLIPAVRLARRIQDHQGTRTALLRCAIEASDQERRQIASELHDEVIQDLSGLAYALESEERRGPPSMGPVFTNARTMLQNDVRLLRAMTTELYPPDLEELGLKASLMRLETPLVERGIAFLVEIPDELVLDRDQTVLVYRVAREALVNATRHSSAQSVEIRIRQSSQRTEITVSDDGVGFDTDEARPEGHFGLRILGDTIRQAGGSLDITSTLGVGTCVTAAFGGTAPGVRRARRRPARSPSQGAARLPAT</sequence>
<dbReference type="GO" id="GO:0000155">
    <property type="term" value="F:phosphorelay sensor kinase activity"/>
    <property type="evidence" value="ECO:0007669"/>
    <property type="project" value="InterPro"/>
</dbReference>
<evidence type="ECO:0000313" key="12">
    <source>
        <dbReference type="EMBL" id="AUZ89354.1"/>
    </source>
</evidence>
<dbReference type="SUPFAM" id="SSF55874">
    <property type="entry name" value="ATPase domain of HSP90 chaperone/DNA topoisomerase II/histidine kinase"/>
    <property type="match status" value="1"/>
</dbReference>
<feature type="transmembrane region" description="Helical" evidence="10">
    <location>
        <begin position="26"/>
        <end position="49"/>
    </location>
</feature>
<dbReference type="InterPro" id="IPR011712">
    <property type="entry name" value="Sig_transdc_His_kin_sub3_dim/P"/>
</dbReference>
<dbReference type="Proteomes" id="UP000239187">
    <property type="component" value="Chromosome"/>
</dbReference>
<evidence type="ECO:0000256" key="7">
    <source>
        <dbReference type="ARBA" id="ARBA00023012"/>
    </source>
</evidence>
<dbReference type="InterPro" id="IPR036890">
    <property type="entry name" value="HATPase_C_sf"/>
</dbReference>
<evidence type="ECO:0000256" key="9">
    <source>
        <dbReference type="SAM" id="MobiDB-lite"/>
    </source>
</evidence>
<organism evidence="12 13">
    <name type="scientific">Arthrobacter agilis</name>
    <dbReference type="NCBI Taxonomy" id="37921"/>
    <lineage>
        <taxon>Bacteria</taxon>
        <taxon>Bacillati</taxon>
        <taxon>Actinomycetota</taxon>
        <taxon>Actinomycetes</taxon>
        <taxon>Micrococcales</taxon>
        <taxon>Micrococcaceae</taxon>
        <taxon>Arthrobacter</taxon>
    </lineage>
</organism>
<dbReference type="SMART" id="SM00387">
    <property type="entry name" value="HATPase_c"/>
    <property type="match status" value="1"/>
</dbReference>
<evidence type="ECO:0000256" key="2">
    <source>
        <dbReference type="ARBA" id="ARBA00022475"/>
    </source>
</evidence>
<dbReference type="GO" id="GO:0046983">
    <property type="term" value="F:protein dimerization activity"/>
    <property type="evidence" value="ECO:0007669"/>
    <property type="project" value="InterPro"/>
</dbReference>
<keyword evidence="7" id="KW-0902">Two-component regulatory system</keyword>
<keyword evidence="4 10" id="KW-0812">Transmembrane</keyword>
<evidence type="ECO:0000256" key="3">
    <source>
        <dbReference type="ARBA" id="ARBA00022679"/>
    </source>
</evidence>
<keyword evidence="8 10" id="KW-0472">Membrane</keyword>
<dbReference type="Gene3D" id="1.20.5.1930">
    <property type="match status" value="1"/>
</dbReference>
<dbReference type="Pfam" id="PF02518">
    <property type="entry name" value="HATPase_c"/>
    <property type="match status" value="1"/>
</dbReference>
<dbReference type="PROSITE" id="PS50109">
    <property type="entry name" value="HIS_KIN"/>
    <property type="match status" value="1"/>
</dbReference>
<protein>
    <submittedName>
        <fullName evidence="12">Two-component sensor histidine kinase</fullName>
    </submittedName>
</protein>
<dbReference type="CDD" id="cd16917">
    <property type="entry name" value="HATPase_UhpB-NarQ-NarX-like"/>
    <property type="match status" value="1"/>
</dbReference>
<dbReference type="Gene3D" id="3.30.565.10">
    <property type="entry name" value="Histidine kinase-like ATPase, C-terminal domain"/>
    <property type="match status" value="1"/>
</dbReference>
<feature type="region of interest" description="Disordered" evidence="9">
    <location>
        <begin position="446"/>
        <end position="468"/>
    </location>
</feature>
<keyword evidence="6 10" id="KW-1133">Transmembrane helix</keyword>
<name>A0A2L0UJC7_9MICC</name>
<feature type="compositionally biased region" description="Low complexity" evidence="9">
    <location>
        <begin position="456"/>
        <end position="468"/>
    </location>
</feature>
<dbReference type="InterPro" id="IPR003594">
    <property type="entry name" value="HATPase_dom"/>
</dbReference>
<evidence type="ECO:0000256" key="5">
    <source>
        <dbReference type="ARBA" id="ARBA00022777"/>
    </source>
</evidence>
<gene>
    <name evidence="12" type="ORF">CVO76_09905</name>
</gene>
<dbReference type="PANTHER" id="PTHR24421">
    <property type="entry name" value="NITRATE/NITRITE SENSOR PROTEIN NARX-RELATED"/>
    <property type="match status" value="1"/>
</dbReference>
<evidence type="ECO:0000313" key="13">
    <source>
        <dbReference type="Proteomes" id="UP000239187"/>
    </source>
</evidence>
<dbReference type="GO" id="GO:0005886">
    <property type="term" value="C:plasma membrane"/>
    <property type="evidence" value="ECO:0007669"/>
    <property type="project" value="UniProtKB-SubCell"/>
</dbReference>
<dbReference type="InterPro" id="IPR005467">
    <property type="entry name" value="His_kinase_dom"/>
</dbReference>
<comment type="subcellular location">
    <subcellularLocation>
        <location evidence="1">Cell membrane</location>
        <topology evidence="1">Multi-pass membrane protein</topology>
    </subcellularLocation>
</comment>
<proteinExistence type="predicted"/>
<reference evidence="12 13" key="1">
    <citation type="submission" date="2017-11" db="EMBL/GenBank/DDBJ databases">
        <title>Draft genome of Arthrobacter agilis strain UMCV2, a plant growth-promoting rhizobacterium and biocontrol capacity of phytopathogenic fungi.</title>
        <authorList>
            <person name="Martinez-Camara R."/>
            <person name="Santoyo G."/>
            <person name="Moreno-Hagelsieb G."/>
            <person name="Valencia-Cantero E."/>
        </authorList>
    </citation>
    <scope>NUCLEOTIDE SEQUENCE [LARGE SCALE GENOMIC DNA]</scope>
    <source>
        <strain evidence="12 13">UMCV2</strain>
    </source>
</reference>
<dbReference type="PANTHER" id="PTHR24421:SF37">
    <property type="entry name" value="SENSOR HISTIDINE KINASE NARS"/>
    <property type="match status" value="1"/>
</dbReference>
<keyword evidence="5 12" id="KW-0418">Kinase</keyword>
<evidence type="ECO:0000256" key="10">
    <source>
        <dbReference type="SAM" id="Phobius"/>
    </source>
</evidence>
<evidence type="ECO:0000259" key="11">
    <source>
        <dbReference type="PROSITE" id="PS50109"/>
    </source>
</evidence>
<feature type="domain" description="Histidine kinase" evidence="11">
    <location>
        <begin position="257"/>
        <end position="444"/>
    </location>
</feature>